<evidence type="ECO:0000313" key="12">
    <source>
        <dbReference type="Proteomes" id="UP000464754"/>
    </source>
</evidence>
<dbReference type="InterPro" id="IPR043429">
    <property type="entry name" value="ArtM/GltK/GlnP/TcyL/YhdX-like"/>
</dbReference>
<evidence type="ECO:0000256" key="2">
    <source>
        <dbReference type="ARBA" id="ARBA00010072"/>
    </source>
</evidence>
<dbReference type="AlphaFoldDB" id="A0A6N4TEQ5"/>
<feature type="transmembrane region" description="Helical" evidence="9">
    <location>
        <begin position="28"/>
        <end position="55"/>
    </location>
</feature>
<keyword evidence="5 9" id="KW-0812">Transmembrane</keyword>
<dbReference type="SUPFAM" id="SSF161098">
    <property type="entry name" value="MetI-like"/>
    <property type="match status" value="1"/>
</dbReference>
<sequence length="253" mass="28040">MFILAANTIPDGGMLSKSWWIFQNNIPMFWYGIKITLLLAVLGTLFGLVLGLLLGGIRAVRIEERDKTIVKIIKKILHAIVAVYVWFFRGTPMMVQAMFFYFSIRSVIGWTPLVAGIVIISVNTGAYMAEIIRSGIQSIDKGQIEGARSLGMTNTQTMMSIVLPQAIRNSLPSIGNEFIVNIKDSSMLNVIGVTELFFQTTSVAGSVFLYMETFLITCIIYLIMTSLATLILNWIERKLNTPKVSGVKKAGEA</sequence>
<proteinExistence type="inferred from homology"/>
<dbReference type="InterPro" id="IPR000515">
    <property type="entry name" value="MetI-like"/>
</dbReference>
<evidence type="ECO:0000256" key="9">
    <source>
        <dbReference type="RuleBase" id="RU363032"/>
    </source>
</evidence>
<evidence type="ECO:0000256" key="5">
    <source>
        <dbReference type="ARBA" id="ARBA00022692"/>
    </source>
</evidence>
<feature type="domain" description="ABC transmembrane type-1" evidence="10">
    <location>
        <begin position="33"/>
        <end position="232"/>
    </location>
</feature>
<feature type="transmembrane region" description="Helical" evidence="9">
    <location>
        <begin position="187"/>
        <end position="208"/>
    </location>
</feature>
<keyword evidence="6" id="KW-0029">Amino-acid transport</keyword>
<evidence type="ECO:0000256" key="4">
    <source>
        <dbReference type="ARBA" id="ARBA00022475"/>
    </source>
</evidence>
<dbReference type="Proteomes" id="UP000464754">
    <property type="component" value="Chromosome"/>
</dbReference>
<dbReference type="NCBIfam" id="TIGR01726">
    <property type="entry name" value="HEQRo_perm_3TM"/>
    <property type="match status" value="1"/>
</dbReference>
<dbReference type="PROSITE" id="PS50928">
    <property type="entry name" value="ABC_TM1"/>
    <property type="match status" value="1"/>
</dbReference>
<gene>
    <name evidence="11" type="ORF">Aargi30884_01360</name>
</gene>
<comment type="similarity">
    <text evidence="2">Belongs to the binding-protein-dependent transport system permease family. HisMQ subfamily.</text>
</comment>
<dbReference type="FunFam" id="1.10.3720.10:FF:000033">
    <property type="entry name" value="Polar amino acid ABC transporter permease"/>
    <property type="match status" value="1"/>
</dbReference>
<dbReference type="EMBL" id="AP019695">
    <property type="protein sequence ID" value="BBK21233.1"/>
    <property type="molecule type" value="Genomic_DNA"/>
</dbReference>
<evidence type="ECO:0000259" key="10">
    <source>
        <dbReference type="PROSITE" id="PS50928"/>
    </source>
</evidence>
<keyword evidence="12" id="KW-1185">Reference proteome</keyword>
<organism evidence="11 12">
    <name type="scientific">Amedibacterium intestinale</name>
    <dbReference type="NCBI Taxonomy" id="2583452"/>
    <lineage>
        <taxon>Bacteria</taxon>
        <taxon>Bacillati</taxon>
        <taxon>Bacillota</taxon>
        <taxon>Erysipelotrichia</taxon>
        <taxon>Erysipelotrichales</taxon>
        <taxon>Erysipelotrichaceae</taxon>
        <taxon>Amedibacterium</taxon>
    </lineage>
</organism>
<evidence type="ECO:0000256" key="8">
    <source>
        <dbReference type="ARBA" id="ARBA00023136"/>
    </source>
</evidence>
<feature type="transmembrane region" description="Helical" evidence="9">
    <location>
        <begin position="76"/>
        <end position="101"/>
    </location>
</feature>
<reference evidence="12" key="1">
    <citation type="submission" date="2019-05" db="EMBL/GenBank/DDBJ databases">
        <title>Complete genome sequencing of Absiella argi strain JCM 30884.</title>
        <authorList>
            <person name="Sakamoto M."/>
            <person name="Murakami T."/>
            <person name="Mori H."/>
        </authorList>
    </citation>
    <scope>NUCLEOTIDE SEQUENCE [LARGE SCALE GENOMIC DNA]</scope>
    <source>
        <strain evidence="12">JCM 30884</strain>
    </source>
</reference>
<dbReference type="GO" id="GO:0043190">
    <property type="term" value="C:ATP-binding cassette (ABC) transporter complex"/>
    <property type="evidence" value="ECO:0007669"/>
    <property type="project" value="InterPro"/>
</dbReference>
<dbReference type="Pfam" id="PF00528">
    <property type="entry name" value="BPD_transp_1"/>
    <property type="match status" value="1"/>
</dbReference>
<dbReference type="GO" id="GO:0022857">
    <property type="term" value="F:transmembrane transporter activity"/>
    <property type="evidence" value="ECO:0007669"/>
    <property type="project" value="InterPro"/>
</dbReference>
<keyword evidence="8 9" id="KW-0472">Membrane</keyword>
<dbReference type="InterPro" id="IPR010065">
    <property type="entry name" value="AA_ABC_transptr_permease_3TM"/>
</dbReference>
<feature type="transmembrane region" description="Helical" evidence="9">
    <location>
        <begin position="214"/>
        <end position="235"/>
    </location>
</feature>
<dbReference type="InterPro" id="IPR035906">
    <property type="entry name" value="MetI-like_sf"/>
</dbReference>
<evidence type="ECO:0000313" key="11">
    <source>
        <dbReference type="EMBL" id="BBK21233.1"/>
    </source>
</evidence>
<dbReference type="PANTHER" id="PTHR30614:SF20">
    <property type="entry name" value="GLUTAMINE TRANSPORT SYSTEM PERMEASE PROTEIN GLNP"/>
    <property type="match status" value="1"/>
</dbReference>
<evidence type="ECO:0000256" key="7">
    <source>
        <dbReference type="ARBA" id="ARBA00022989"/>
    </source>
</evidence>
<keyword evidence="4" id="KW-1003">Cell membrane</keyword>
<dbReference type="RefSeq" id="WP_198668123.1">
    <property type="nucleotide sequence ID" value="NZ_AP019695.1"/>
</dbReference>
<dbReference type="KEGG" id="aarg:Aargi30884_01360"/>
<keyword evidence="3 9" id="KW-0813">Transport</keyword>
<evidence type="ECO:0000256" key="1">
    <source>
        <dbReference type="ARBA" id="ARBA00004651"/>
    </source>
</evidence>
<dbReference type="PANTHER" id="PTHR30614">
    <property type="entry name" value="MEMBRANE COMPONENT OF AMINO ACID ABC TRANSPORTER"/>
    <property type="match status" value="1"/>
</dbReference>
<dbReference type="Gene3D" id="1.10.3720.10">
    <property type="entry name" value="MetI-like"/>
    <property type="match status" value="1"/>
</dbReference>
<feature type="transmembrane region" description="Helical" evidence="9">
    <location>
        <begin position="107"/>
        <end position="129"/>
    </location>
</feature>
<dbReference type="CDD" id="cd06261">
    <property type="entry name" value="TM_PBP2"/>
    <property type="match status" value="1"/>
</dbReference>
<evidence type="ECO:0000256" key="6">
    <source>
        <dbReference type="ARBA" id="ARBA00022970"/>
    </source>
</evidence>
<comment type="subcellular location">
    <subcellularLocation>
        <location evidence="1 9">Cell membrane</location>
        <topology evidence="1 9">Multi-pass membrane protein</topology>
    </subcellularLocation>
</comment>
<evidence type="ECO:0000256" key="3">
    <source>
        <dbReference type="ARBA" id="ARBA00022448"/>
    </source>
</evidence>
<name>A0A6N4TEQ5_9FIRM</name>
<keyword evidence="7 9" id="KW-1133">Transmembrane helix</keyword>
<accession>A0A6N4TEQ5</accession>
<protein>
    <submittedName>
        <fullName evidence="11">Amino acid ABC transporter substrate-binding protein</fullName>
    </submittedName>
</protein>
<dbReference type="GO" id="GO:0006865">
    <property type="term" value="P:amino acid transport"/>
    <property type="evidence" value="ECO:0007669"/>
    <property type="project" value="UniProtKB-KW"/>
</dbReference>